<dbReference type="Proteomes" id="UP000187464">
    <property type="component" value="Chromosome I"/>
</dbReference>
<gene>
    <name evidence="1" type="ORF">PSM36_3043</name>
</gene>
<protein>
    <submittedName>
        <fullName evidence="1">Uncharacterized protein</fullName>
    </submittedName>
</protein>
<evidence type="ECO:0000313" key="1">
    <source>
        <dbReference type="EMBL" id="SCD21832.1"/>
    </source>
</evidence>
<keyword evidence="2" id="KW-1185">Reference proteome</keyword>
<sequence length="40" mass="4954">MKTIIPIKKIFIETLSFSKKYFDSNNFEIFRNIFFKKDNF</sequence>
<dbReference type="EMBL" id="LT605205">
    <property type="protein sequence ID" value="SCD21832.1"/>
    <property type="molecule type" value="Genomic_DNA"/>
</dbReference>
<reference evidence="1 2" key="1">
    <citation type="submission" date="2016-08" db="EMBL/GenBank/DDBJ databases">
        <authorList>
            <person name="Seilhamer J.J."/>
        </authorList>
    </citation>
    <scope>NUCLEOTIDE SEQUENCE [LARGE SCALE GENOMIC DNA]</scope>
    <source>
        <strain evidence="1">M3/6</strain>
    </source>
</reference>
<proteinExistence type="predicted"/>
<dbReference type="KEGG" id="psac:PSM36_3043"/>
<accession>A0A1R3T6H8</accession>
<dbReference type="STRING" id="1642647.PSM36_3043"/>
<evidence type="ECO:0000313" key="2">
    <source>
        <dbReference type="Proteomes" id="UP000187464"/>
    </source>
</evidence>
<dbReference type="AlphaFoldDB" id="A0A1R3T6H8"/>
<name>A0A1R3T6H8_9BACT</name>
<organism evidence="1 2">
    <name type="scientific">Proteiniphilum saccharofermentans</name>
    <dbReference type="NCBI Taxonomy" id="1642647"/>
    <lineage>
        <taxon>Bacteria</taxon>
        <taxon>Pseudomonadati</taxon>
        <taxon>Bacteroidota</taxon>
        <taxon>Bacteroidia</taxon>
        <taxon>Bacteroidales</taxon>
        <taxon>Dysgonomonadaceae</taxon>
        <taxon>Proteiniphilum</taxon>
    </lineage>
</organism>